<dbReference type="GO" id="GO:0016020">
    <property type="term" value="C:membrane"/>
    <property type="evidence" value="ECO:0007669"/>
    <property type="project" value="UniProtKB-SubCell"/>
</dbReference>
<evidence type="ECO:0000256" key="2">
    <source>
        <dbReference type="ARBA" id="ARBA00022692"/>
    </source>
</evidence>
<evidence type="ECO:0000313" key="6">
    <source>
        <dbReference type="Proteomes" id="UP000001996"/>
    </source>
</evidence>
<dbReference type="STRING" id="379508.A5E778"/>
<reference evidence="5 6" key="1">
    <citation type="journal article" date="2009" name="Nature">
        <title>Evolution of pathogenicity and sexual reproduction in eight Candida genomes.</title>
        <authorList>
            <person name="Butler G."/>
            <person name="Rasmussen M.D."/>
            <person name="Lin M.F."/>
            <person name="Santos M.A."/>
            <person name="Sakthikumar S."/>
            <person name="Munro C.A."/>
            <person name="Rheinbay E."/>
            <person name="Grabherr M."/>
            <person name="Forche A."/>
            <person name="Reedy J.L."/>
            <person name="Agrafioti I."/>
            <person name="Arnaud M.B."/>
            <person name="Bates S."/>
            <person name="Brown A.J."/>
            <person name="Brunke S."/>
            <person name="Costanzo M.C."/>
            <person name="Fitzpatrick D.A."/>
            <person name="de Groot P.W."/>
            <person name="Harris D."/>
            <person name="Hoyer L.L."/>
            <person name="Hube B."/>
            <person name="Klis F.M."/>
            <person name="Kodira C."/>
            <person name="Lennard N."/>
            <person name="Logue M.E."/>
            <person name="Martin R."/>
            <person name="Neiman A.M."/>
            <person name="Nikolaou E."/>
            <person name="Quail M.A."/>
            <person name="Quinn J."/>
            <person name="Santos M.C."/>
            <person name="Schmitzberger F.F."/>
            <person name="Sherlock G."/>
            <person name="Shah P."/>
            <person name="Silverstein K.A."/>
            <person name="Skrzypek M.S."/>
            <person name="Soll D."/>
            <person name="Staggs R."/>
            <person name="Stansfield I."/>
            <person name="Stumpf M.P."/>
            <person name="Sudbery P.E."/>
            <person name="Srikantha T."/>
            <person name="Zeng Q."/>
            <person name="Berman J."/>
            <person name="Berriman M."/>
            <person name="Heitman J."/>
            <person name="Gow N.A."/>
            <person name="Lorenz M.C."/>
            <person name="Birren B.W."/>
            <person name="Kellis M."/>
            <person name="Cuomo C.A."/>
        </authorList>
    </citation>
    <scope>NUCLEOTIDE SEQUENCE [LARGE SCALE GENOMIC DNA]</scope>
    <source>
        <strain evidence="6">ATCC 11503 / BCRC 21390 / CBS 2605 / JCM 1781 / NBRC 1676 / NRRL YB-4239</strain>
    </source>
</reference>
<sequence length="172" mass="20259">MSFYQALLITWRCCKVCREQKLHEKLAITPNFRTGDENTHAYTHAHTRIYIYIHTHTHIYICIYISTNYNELYSICISFYHLYQSTSSPIIKMSVPDMLLDPQLKYWVLLPITLAMVLVGLLRSNITYLLQPQPKTEGFRKLRESYVPYPPLYSPLTWTTLALDSFKHSPVH</sequence>
<keyword evidence="3" id="KW-1133">Transmembrane helix</keyword>
<dbReference type="VEuPathDB" id="FungiDB:LELG_05467"/>
<keyword evidence="4" id="KW-0472">Membrane</keyword>
<dbReference type="Proteomes" id="UP000001996">
    <property type="component" value="Unassembled WGS sequence"/>
</dbReference>
<evidence type="ECO:0000256" key="3">
    <source>
        <dbReference type="ARBA" id="ARBA00022989"/>
    </source>
</evidence>
<dbReference type="EMBL" id="CH981533">
    <property type="protein sequence ID" value="EDK47286.1"/>
    <property type="molecule type" value="Genomic_DNA"/>
</dbReference>
<name>A5E778_LODEL</name>
<gene>
    <name evidence="5" type="ORF">LELG_05467</name>
</gene>
<keyword evidence="6" id="KW-1185">Reference proteome</keyword>
<comment type="subcellular location">
    <subcellularLocation>
        <location evidence="1">Membrane</location>
        <topology evidence="1">Multi-pass membrane protein</topology>
    </subcellularLocation>
</comment>
<evidence type="ECO:0000256" key="4">
    <source>
        <dbReference type="ARBA" id="ARBA00023136"/>
    </source>
</evidence>
<proteinExistence type="predicted"/>
<organism evidence="5 6">
    <name type="scientific">Lodderomyces elongisporus (strain ATCC 11503 / CBS 2605 / JCM 1781 / NBRC 1676 / NRRL YB-4239)</name>
    <name type="common">Yeast</name>
    <name type="synonym">Saccharomyces elongisporus</name>
    <dbReference type="NCBI Taxonomy" id="379508"/>
    <lineage>
        <taxon>Eukaryota</taxon>
        <taxon>Fungi</taxon>
        <taxon>Dikarya</taxon>
        <taxon>Ascomycota</taxon>
        <taxon>Saccharomycotina</taxon>
        <taxon>Pichiomycetes</taxon>
        <taxon>Debaryomycetaceae</taxon>
        <taxon>Candida/Lodderomyces clade</taxon>
        <taxon>Lodderomyces</taxon>
    </lineage>
</organism>
<dbReference type="HOGENOM" id="CLU_1555552_0_0_1"/>
<accession>A5E778</accession>
<evidence type="ECO:0000313" key="5">
    <source>
        <dbReference type="EMBL" id="EDK47286.1"/>
    </source>
</evidence>
<keyword evidence="2" id="KW-0812">Transmembrane</keyword>
<dbReference type="Pfam" id="PF01956">
    <property type="entry name" value="EMC3_TMCO1"/>
    <property type="match status" value="1"/>
</dbReference>
<dbReference type="OrthoDB" id="6745403at2759"/>
<dbReference type="InterPro" id="IPR002809">
    <property type="entry name" value="EMC3/TMCO1"/>
</dbReference>
<evidence type="ECO:0000256" key="1">
    <source>
        <dbReference type="ARBA" id="ARBA00004141"/>
    </source>
</evidence>
<dbReference type="InParanoid" id="A5E778"/>
<protein>
    <submittedName>
        <fullName evidence="5">Uncharacterized protein</fullName>
    </submittedName>
</protein>
<dbReference type="AlphaFoldDB" id="A5E778"/>